<dbReference type="Proteomes" id="UP000422837">
    <property type="component" value="Chromosome"/>
</dbReference>
<dbReference type="AlphaFoldDB" id="A0ABD6Z6N6"/>
<protein>
    <submittedName>
        <fullName evidence="2">Helix-turn-helix domain-containing protein</fullName>
    </submittedName>
</protein>
<dbReference type="SUPFAM" id="SSF47413">
    <property type="entry name" value="lambda repressor-like DNA-binding domains"/>
    <property type="match status" value="1"/>
</dbReference>
<dbReference type="EMBL" id="CP046123">
    <property type="protein sequence ID" value="QGN30553.1"/>
    <property type="molecule type" value="Genomic_DNA"/>
</dbReference>
<dbReference type="SMART" id="SM00530">
    <property type="entry name" value="HTH_XRE"/>
    <property type="match status" value="1"/>
</dbReference>
<accession>A0ABD6Z6N6</accession>
<dbReference type="InterPro" id="IPR010982">
    <property type="entry name" value="Lambda_DNA-bd_dom_sf"/>
</dbReference>
<dbReference type="PROSITE" id="PS50943">
    <property type="entry name" value="HTH_CROC1"/>
    <property type="match status" value="1"/>
</dbReference>
<gene>
    <name evidence="2" type="ORF">GFU50_13980</name>
</gene>
<evidence type="ECO:0000313" key="2">
    <source>
        <dbReference type="EMBL" id="QGN30553.1"/>
    </source>
</evidence>
<reference evidence="2 3" key="1">
    <citation type="submission" date="2019-11" db="EMBL/GenBank/DDBJ databases">
        <title>Detection and genome characteristic of a blood enterococcus casselifavus isolate from Zhengzhou,china.</title>
        <authorList>
            <person name="Wen P."/>
        </authorList>
    </citation>
    <scope>NUCLEOTIDE SEQUENCE [LARGE SCALE GENOMIC DNA]</scope>
    <source>
        <strain evidence="2 3">EC291</strain>
    </source>
</reference>
<name>A0ABD6Z6N6_ENTCA</name>
<dbReference type="Gene3D" id="1.10.260.40">
    <property type="entry name" value="lambda repressor-like DNA-binding domains"/>
    <property type="match status" value="1"/>
</dbReference>
<feature type="domain" description="HTH cro/C1-type" evidence="1">
    <location>
        <begin position="22"/>
        <end position="78"/>
    </location>
</feature>
<dbReference type="InterPro" id="IPR001387">
    <property type="entry name" value="Cro/C1-type_HTH"/>
</dbReference>
<evidence type="ECO:0000313" key="3">
    <source>
        <dbReference type="Proteomes" id="UP000422837"/>
    </source>
</evidence>
<organism evidence="2 3">
    <name type="scientific">Enterococcus casseliflavus</name>
    <name type="common">Enterococcus flavescens</name>
    <dbReference type="NCBI Taxonomy" id="37734"/>
    <lineage>
        <taxon>Bacteria</taxon>
        <taxon>Bacillati</taxon>
        <taxon>Bacillota</taxon>
        <taxon>Bacilli</taxon>
        <taxon>Lactobacillales</taxon>
        <taxon>Enterococcaceae</taxon>
        <taxon>Enterococcus</taxon>
    </lineage>
</organism>
<dbReference type="CDD" id="cd00093">
    <property type="entry name" value="HTH_XRE"/>
    <property type="match status" value="1"/>
</dbReference>
<dbReference type="Pfam" id="PF01381">
    <property type="entry name" value="HTH_3"/>
    <property type="match status" value="1"/>
</dbReference>
<sequence length="251" mass="28959">MDEGGETILFDKNINPEIGKRIQEIRVSLGYTLEEFGENLTPPASKSNVSRWEKGKNIPNKARLLSIAKLGGVSTEYLLTGNSQKTKKYIKYLFNEIFFDNGTFHNKFKDFGKDRDRLGLYDLFLAVSKTYSLDKSPSLKDNFVEMIIDDVYKKLLQTDKSDDQLILGFIYICLDEKLSNRQKSLKSINYEVFNYLGVAFGLIDSEIKSTNAGNDEDLLNYLKELTSFIDEIKTTTFNKKKYFQNQYDIEE</sequence>
<proteinExistence type="predicted"/>
<evidence type="ECO:0000259" key="1">
    <source>
        <dbReference type="PROSITE" id="PS50943"/>
    </source>
</evidence>